<gene>
    <name evidence="1" type="ordered locus">Halha_0050</name>
</gene>
<reference evidence="2" key="1">
    <citation type="submission" date="2012-02" db="EMBL/GenBank/DDBJ databases">
        <title>The complete genome of Halobacteroides halobius DSM 5150.</title>
        <authorList>
            <person name="Lucas S."/>
            <person name="Copeland A."/>
            <person name="Lapidus A."/>
            <person name="Glavina del Rio T."/>
            <person name="Dalin E."/>
            <person name="Tice H."/>
            <person name="Bruce D."/>
            <person name="Goodwin L."/>
            <person name="Pitluck S."/>
            <person name="Peters L."/>
            <person name="Mikhailova N."/>
            <person name="Gu W."/>
            <person name="Kyrpides N."/>
            <person name="Mavromatis K."/>
            <person name="Ivanova N."/>
            <person name="Brettin T."/>
            <person name="Detter J.C."/>
            <person name="Han C."/>
            <person name="Larimer F."/>
            <person name="Land M."/>
            <person name="Hauser L."/>
            <person name="Markowitz V."/>
            <person name="Cheng J.-F."/>
            <person name="Hugenholtz P."/>
            <person name="Woyke T."/>
            <person name="Wu D."/>
            <person name="Tindall B."/>
            <person name="Pomrenke H."/>
            <person name="Brambilla E."/>
            <person name="Klenk H.-P."/>
            <person name="Eisen J.A."/>
        </authorList>
    </citation>
    <scope>NUCLEOTIDE SEQUENCE [LARGE SCALE GENOMIC DNA]</scope>
    <source>
        <strain evidence="2">ATCC 35273 / DSM 5150 / MD-1</strain>
    </source>
</reference>
<dbReference type="HOGENOM" id="CLU_175291_1_0_9"/>
<organism evidence="1 2">
    <name type="scientific">Halobacteroides halobius (strain ATCC 35273 / DSM 5150 / MD-1)</name>
    <dbReference type="NCBI Taxonomy" id="748449"/>
    <lineage>
        <taxon>Bacteria</taxon>
        <taxon>Bacillati</taxon>
        <taxon>Bacillota</taxon>
        <taxon>Clostridia</taxon>
        <taxon>Halanaerobiales</taxon>
        <taxon>Halobacteroidaceae</taxon>
        <taxon>Halobacteroides</taxon>
    </lineage>
</organism>
<dbReference type="EMBL" id="CP003359">
    <property type="protein sequence ID" value="AGB40071.1"/>
    <property type="molecule type" value="Genomic_DNA"/>
</dbReference>
<proteinExistence type="predicted"/>
<dbReference type="Proteomes" id="UP000010880">
    <property type="component" value="Chromosome"/>
</dbReference>
<dbReference type="STRING" id="748449.Halha_0050"/>
<dbReference type="KEGG" id="hhl:Halha_0050"/>
<accession>L0K4X4</accession>
<dbReference type="eggNOG" id="ENOG5033ACZ">
    <property type="taxonomic scope" value="Bacteria"/>
</dbReference>
<dbReference type="Pfam" id="PF10704">
    <property type="entry name" value="DUF2508"/>
    <property type="match status" value="1"/>
</dbReference>
<keyword evidence="2" id="KW-1185">Reference proteome</keyword>
<dbReference type="InterPro" id="IPR019644">
    <property type="entry name" value="DUF2508"/>
</dbReference>
<dbReference type="AlphaFoldDB" id="L0K4X4"/>
<name>L0K4X4_HALHC</name>
<protein>
    <recommendedName>
        <fullName evidence="3">DUF2508 domain-containing protein</fullName>
    </recommendedName>
</protein>
<evidence type="ECO:0000313" key="1">
    <source>
        <dbReference type="EMBL" id="AGB40071.1"/>
    </source>
</evidence>
<sequence length="74" mass="8670">MAFEIIARVLNDSSLSTRVDEKLEEEIIEAQEEFNKARKYFDSVSDPDLIDHAIYRLKAAESKYTYLLKKKKDV</sequence>
<dbReference type="RefSeq" id="WP_015325799.1">
    <property type="nucleotide sequence ID" value="NC_019978.1"/>
</dbReference>
<evidence type="ECO:0008006" key="3">
    <source>
        <dbReference type="Google" id="ProtNLM"/>
    </source>
</evidence>
<dbReference type="OrthoDB" id="1809893at2"/>
<evidence type="ECO:0000313" key="2">
    <source>
        <dbReference type="Proteomes" id="UP000010880"/>
    </source>
</evidence>